<dbReference type="AlphaFoldDB" id="A0AAV3UCY7"/>
<dbReference type="SUPFAM" id="SSF53756">
    <property type="entry name" value="UDP-Glycosyltransferase/glycogen phosphorylase"/>
    <property type="match status" value="1"/>
</dbReference>
<feature type="domain" description="Glycosyltransferase subfamily 4-like N-terminal" evidence="1">
    <location>
        <begin position="96"/>
        <end position="194"/>
    </location>
</feature>
<reference evidence="2 3" key="1">
    <citation type="journal article" date="2019" name="Int. J. Syst. Evol. Microbiol.">
        <title>The Global Catalogue of Microorganisms (GCM) 10K type strain sequencing project: providing services to taxonomists for standard genome sequencing and annotation.</title>
        <authorList>
            <consortium name="The Broad Institute Genomics Platform"/>
            <consortium name="The Broad Institute Genome Sequencing Center for Infectious Disease"/>
            <person name="Wu L."/>
            <person name="Ma J."/>
        </authorList>
    </citation>
    <scope>NUCLEOTIDE SEQUENCE [LARGE SCALE GENOMIC DNA]</scope>
    <source>
        <strain evidence="2 3">JCM 17504</strain>
    </source>
</reference>
<name>A0AAV3UCY7_9EURY</name>
<accession>A0AAV3UCY7</accession>
<evidence type="ECO:0000259" key="1">
    <source>
        <dbReference type="Pfam" id="PF13439"/>
    </source>
</evidence>
<comment type="caution">
    <text evidence="2">The sequence shown here is derived from an EMBL/GenBank/DDBJ whole genome shotgun (WGS) entry which is preliminary data.</text>
</comment>
<dbReference type="PANTHER" id="PTHR12526">
    <property type="entry name" value="GLYCOSYLTRANSFERASE"/>
    <property type="match status" value="1"/>
</dbReference>
<evidence type="ECO:0000313" key="3">
    <source>
        <dbReference type="Proteomes" id="UP001501729"/>
    </source>
</evidence>
<dbReference type="Pfam" id="PF13692">
    <property type="entry name" value="Glyco_trans_1_4"/>
    <property type="match status" value="1"/>
</dbReference>
<dbReference type="RefSeq" id="WP_227775730.1">
    <property type="nucleotide sequence ID" value="NZ_BAABKX010000001.1"/>
</dbReference>
<gene>
    <name evidence="2" type="ORF">GCM10025751_09470</name>
</gene>
<keyword evidence="3" id="KW-1185">Reference proteome</keyword>
<dbReference type="InterPro" id="IPR028098">
    <property type="entry name" value="Glyco_trans_4-like_N"/>
</dbReference>
<protein>
    <recommendedName>
        <fullName evidence="1">Glycosyltransferase subfamily 4-like N-terminal domain-containing protein</fullName>
    </recommendedName>
</protein>
<dbReference type="Pfam" id="PF13439">
    <property type="entry name" value="Glyco_transf_4"/>
    <property type="match status" value="1"/>
</dbReference>
<dbReference type="GeneID" id="68611503"/>
<dbReference type="Proteomes" id="UP001501729">
    <property type="component" value="Unassembled WGS sequence"/>
</dbReference>
<dbReference type="EMBL" id="BAABKX010000001">
    <property type="protein sequence ID" value="GAA5043961.1"/>
    <property type="molecule type" value="Genomic_DNA"/>
</dbReference>
<evidence type="ECO:0000313" key="2">
    <source>
        <dbReference type="EMBL" id="GAA5043961.1"/>
    </source>
</evidence>
<proteinExistence type="predicted"/>
<sequence>MTGNGFPGGGYDRPVALDESIKRRITKRFSGEFSATVTRGAMQSRTDTESSLRVLNLVTNADARFFDEQLRILREYDVRGETLSPTGVHRARDDSVTRRSPADYLRFFPTVMRNSLGEYDLIHANYGLTAPMALAQPRLPVVLSLWGSDLLGEYGWLSKRCARHCDAVIVMSEGMADELGCDCHVIPHGINLSRFAPMLKSTARAEVGWNETKKHVLFPYPPTREVKDFPRAERVVAEAANRVDGEVELQSVFGVAHEEMADYYNAADVLLLPSKSEGSPNSVKEAMACNLPVVTTDVGDVRDRLADVSPSHVCSSDDELVAGLVDVLAEPRRSNGRENVLDISLERMGERIRGVYETVL</sequence>
<organism evidence="2 3">
    <name type="scientific">Haladaptatus pallidirubidus</name>
    <dbReference type="NCBI Taxonomy" id="1008152"/>
    <lineage>
        <taxon>Archaea</taxon>
        <taxon>Methanobacteriati</taxon>
        <taxon>Methanobacteriota</taxon>
        <taxon>Stenosarchaea group</taxon>
        <taxon>Halobacteria</taxon>
        <taxon>Halobacteriales</taxon>
        <taxon>Haladaptataceae</taxon>
        <taxon>Haladaptatus</taxon>
    </lineage>
</organism>
<dbReference type="Gene3D" id="3.40.50.2000">
    <property type="entry name" value="Glycogen Phosphorylase B"/>
    <property type="match status" value="2"/>
</dbReference>